<dbReference type="PANTHER" id="PTHR37810">
    <property type="entry name" value="IMMUNITY PROTEIN SDPI"/>
    <property type="match status" value="1"/>
</dbReference>
<dbReference type="GO" id="GO:0009636">
    <property type="term" value="P:response to toxic substance"/>
    <property type="evidence" value="ECO:0007669"/>
    <property type="project" value="TreeGrafter"/>
</dbReference>
<gene>
    <name evidence="3" type="primary">sdpI</name>
    <name evidence="3" type="ORF">CNLFYP112_01037</name>
</gene>
<dbReference type="InterPro" id="IPR012867">
    <property type="entry name" value="DUF1648"/>
</dbReference>
<feature type="transmembrane region" description="Helical" evidence="1">
    <location>
        <begin position="186"/>
        <end position="205"/>
    </location>
</feature>
<feature type="transmembrane region" description="Helical" evidence="1">
    <location>
        <begin position="51"/>
        <end position="72"/>
    </location>
</feature>
<keyword evidence="1" id="KW-1133">Transmembrane helix</keyword>
<name>A0A6N2RY58_9FIRM</name>
<evidence type="ECO:0000259" key="2">
    <source>
        <dbReference type="Pfam" id="PF07853"/>
    </source>
</evidence>
<feature type="transmembrane region" description="Helical" evidence="1">
    <location>
        <begin position="162"/>
        <end position="180"/>
    </location>
</feature>
<dbReference type="InterPro" id="IPR025962">
    <property type="entry name" value="SdpI/YhfL"/>
</dbReference>
<organism evidence="3">
    <name type="scientific">[Clostridium] nexile</name>
    <dbReference type="NCBI Taxonomy" id="29361"/>
    <lineage>
        <taxon>Bacteria</taxon>
        <taxon>Bacillati</taxon>
        <taxon>Bacillota</taxon>
        <taxon>Clostridia</taxon>
        <taxon>Lachnospirales</taxon>
        <taxon>Lachnospiraceae</taxon>
        <taxon>Tyzzerella</taxon>
    </lineage>
</organism>
<feature type="transmembrane region" description="Helical" evidence="1">
    <location>
        <begin position="84"/>
        <end position="104"/>
    </location>
</feature>
<dbReference type="PANTHER" id="PTHR37810:SF5">
    <property type="entry name" value="IMMUNITY PROTEIN SDPI"/>
    <property type="match status" value="1"/>
</dbReference>
<accession>A0A6N2RY58</accession>
<sequence length="209" mass="23212">MKEYRGKIILTSVVTVLPIVIGLLLWNRLPDMIATHFTFDNVANGWSSKPFTVLGIPIILTVLHLVAVTVSLNDPKRKNIGGKMLSVVFWIVPIVSWVMFLSIYANALKMSINISMISGVLVGTIFLVTGNYMSKNRQNYTVGIKLPWTLNSTENWNRTNRFAGRLWMAAGAIMLVNIFLNQTAILIGAIVVIGVAPVIYSFVLYKKGI</sequence>
<reference evidence="3" key="1">
    <citation type="submission" date="2019-11" db="EMBL/GenBank/DDBJ databases">
        <authorList>
            <person name="Feng L."/>
        </authorList>
    </citation>
    <scope>NUCLEOTIDE SEQUENCE</scope>
    <source>
        <strain evidence="3">CnexileLFYP112</strain>
    </source>
</reference>
<dbReference type="InterPro" id="IPR026272">
    <property type="entry name" value="SdpI"/>
</dbReference>
<dbReference type="AlphaFoldDB" id="A0A6N2RY58"/>
<feature type="transmembrane region" description="Helical" evidence="1">
    <location>
        <begin position="110"/>
        <end position="128"/>
    </location>
</feature>
<dbReference type="EMBL" id="CACRTG010000002">
    <property type="protein sequence ID" value="VYS85061.1"/>
    <property type="molecule type" value="Genomic_DNA"/>
</dbReference>
<feature type="domain" description="DUF1648" evidence="2">
    <location>
        <begin position="14"/>
        <end position="60"/>
    </location>
</feature>
<dbReference type="Pfam" id="PF07853">
    <property type="entry name" value="DUF1648"/>
    <property type="match status" value="1"/>
</dbReference>
<keyword evidence="1" id="KW-0812">Transmembrane</keyword>
<evidence type="ECO:0000256" key="1">
    <source>
        <dbReference type="SAM" id="Phobius"/>
    </source>
</evidence>
<evidence type="ECO:0000313" key="3">
    <source>
        <dbReference type="EMBL" id="VYS85061.1"/>
    </source>
</evidence>
<proteinExistence type="predicted"/>
<dbReference type="PIRSF" id="PIRSF038959">
    <property type="entry name" value="SdpI"/>
    <property type="match status" value="1"/>
</dbReference>
<dbReference type="Pfam" id="PF13630">
    <property type="entry name" value="SdpI"/>
    <property type="match status" value="1"/>
</dbReference>
<feature type="transmembrane region" description="Helical" evidence="1">
    <location>
        <begin position="7"/>
        <end position="26"/>
    </location>
</feature>
<protein>
    <submittedName>
        <fullName evidence="3">Immunity protein SdpI</fullName>
    </submittedName>
</protein>
<keyword evidence="1" id="KW-0472">Membrane</keyword>